<evidence type="ECO:0000256" key="2">
    <source>
        <dbReference type="ARBA" id="ARBA00023315"/>
    </source>
</evidence>
<dbReference type="InterPro" id="IPR000182">
    <property type="entry name" value="GNAT_dom"/>
</dbReference>
<dbReference type="GO" id="GO:0016746">
    <property type="term" value="F:acyltransferase activity"/>
    <property type="evidence" value="ECO:0007669"/>
    <property type="project" value="UniProtKB-KW"/>
</dbReference>
<dbReference type="EC" id="2.3.1.-" evidence="4"/>
<gene>
    <name evidence="4" type="ORF">ACFSJH_00270</name>
</gene>
<keyword evidence="5" id="KW-1185">Reference proteome</keyword>
<keyword evidence="1 4" id="KW-0808">Transferase</keyword>
<dbReference type="InterPro" id="IPR016181">
    <property type="entry name" value="Acyl_CoA_acyltransferase"/>
</dbReference>
<dbReference type="CDD" id="cd04301">
    <property type="entry name" value="NAT_SF"/>
    <property type="match status" value="1"/>
</dbReference>
<sequence length="155" mass="17557">MNIQQATMEDAVIIYQVMMAAFQQYKVENPPSSALKETVQSIESAMKNGEQALLVYNDNIPIAAVRYQLLDDELYFYRLSVIPESRGQGVAKRLLDRLEEVAKNNNITTLYCKVRMKVEKNLMLYGACGFVLCEQEVLTTVDGGSIDVGHMRKRL</sequence>
<protein>
    <submittedName>
        <fullName evidence="4">GNAT family N-acetyltransferase</fullName>
        <ecNumber evidence="4">2.3.1.-</ecNumber>
    </submittedName>
</protein>
<proteinExistence type="predicted"/>
<dbReference type="Gene3D" id="3.40.630.30">
    <property type="match status" value="1"/>
</dbReference>
<reference evidence="5" key="1">
    <citation type="journal article" date="2019" name="Int. J. Syst. Evol. Microbiol.">
        <title>The Global Catalogue of Microorganisms (GCM) 10K type strain sequencing project: providing services to taxonomists for standard genome sequencing and annotation.</title>
        <authorList>
            <consortium name="The Broad Institute Genomics Platform"/>
            <consortium name="The Broad Institute Genome Sequencing Center for Infectious Disease"/>
            <person name="Wu L."/>
            <person name="Ma J."/>
        </authorList>
    </citation>
    <scope>NUCLEOTIDE SEQUENCE [LARGE SCALE GENOMIC DNA]</scope>
    <source>
        <strain evidence="5">GH52</strain>
    </source>
</reference>
<evidence type="ECO:0000256" key="1">
    <source>
        <dbReference type="ARBA" id="ARBA00022679"/>
    </source>
</evidence>
<dbReference type="RefSeq" id="WP_377769166.1">
    <property type="nucleotide sequence ID" value="NZ_JBHUHO010000002.1"/>
</dbReference>
<feature type="domain" description="N-acetyltransferase" evidence="3">
    <location>
        <begin position="1"/>
        <end position="155"/>
    </location>
</feature>
<evidence type="ECO:0000313" key="5">
    <source>
        <dbReference type="Proteomes" id="UP001597362"/>
    </source>
</evidence>
<dbReference type="PANTHER" id="PTHR43877">
    <property type="entry name" value="AMINOALKYLPHOSPHONATE N-ACETYLTRANSFERASE-RELATED-RELATED"/>
    <property type="match status" value="1"/>
</dbReference>
<dbReference type="PANTHER" id="PTHR43877:SF2">
    <property type="entry name" value="AMINOALKYLPHOSPHONATE N-ACETYLTRANSFERASE-RELATED"/>
    <property type="match status" value="1"/>
</dbReference>
<accession>A0ABW4YEQ7</accession>
<evidence type="ECO:0000313" key="4">
    <source>
        <dbReference type="EMBL" id="MFD2114190.1"/>
    </source>
</evidence>
<keyword evidence="2 4" id="KW-0012">Acyltransferase</keyword>
<dbReference type="Proteomes" id="UP001597362">
    <property type="component" value="Unassembled WGS sequence"/>
</dbReference>
<dbReference type="PROSITE" id="PS51186">
    <property type="entry name" value="GNAT"/>
    <property type="match status" value="1"/>
</dbReference>
<name>A0ABW4YEQ7_9BACL</name>
<dbReference type="Pfam" id="PF00583">
    <property type="entry name" value="Acetyltransf_1"/>
    <property type="match status" value="1"/>
</dbReference>
<organism evidence="4 5">
    <name type="scientific">Paenibacillus yanchengensis</name>
    <dbReference type="NCBI Taxonomy" id="2035833"/>
    <lineage>
        <taxon>Bacteria</taxon>
        <taxon>Bacillati</taxon>
        <taxon>Bacillota</taxon>
        <taxon>Bacilli</taxon>
        <taxon>Bacillales</taxon>
        <taxon>Paenibacillaceae</taxon>
        <taxon>Paenibacillus</taxon>
    </lineage>
</organism>
<dbReference type="SUPFAM" id="SSF55729">
    <property type="entry name" value="Acyl-CoA N-acyltransferases (Nat)"/>
    <property type="match status" value="1"/>
</dbReference>
<comment type="caution">
    <text evidence="4">The sequence shown here is derived from an EMBL/GenBank/DDBJ whole genome shotgun (WGS) entry which is preliminary data.</text>
</comment>
<evidence type="ECO:0000259" key="3">
    <source>
        <dbReference type="PROSITE" id="PS51186"/>
    </source>
</evidence>
<dbReference type="EMBL" id="JBHUHO010000002">
    <property type="protein sequence ID" value="MFD2114190.1"/>
    <property type="molecule type" value="Genomic_DNA"/>
</dbReference>
<dbReference type="InterPro" id="IPR050832">
    <property type="entry name" value="Bact_Acetyltransf"/>
</dbReference>